<dbReference type="UniPathway" id="UPA00035">
    <property type="reaction ID" value="UER00042"/>
</dbReference>
<keyword evidence="6 10" id="KW-0028">Amino-acid biosynthesis</keyword>
<evidence type="ECO:0000256" key="10">
    <source>
        <dbReference type="HAMAP-Rule" id="MF_00135"/>
    </source>
</evidence>
<name>A0A0P8WYU6_9CLOT</name>
<evidence type="ECO:0000256" key="2">
    <source>
        <dbReference type="ARBA" id="ARBA00004664"/>
    </source>
</evidence>
<evidence type="ECO:0000256" key="1">
    <source>
        <dbReference type="ARBA" id="ARBA00001164"/>
    </source>
</evidence>
<dbReference type="EMBL" id="LKET01000039">
    <property type="protein sequence ID" value="KPU43597.1"/>
    <property type="molecule type" value="Genomic_DNA"/>
</dbReference>
<evidence type="ECO:0000256" key="6">
    <source>
        <dbReference type="ARBA" id="ARBA00022605"/>
    </source>
</evidence>
<dbReference type="InterPro" id="IPR044643">
    <property type="entry name" value="TrpF_fam"/>
</dbReference>
<keyword evidence="7 10" id="KW-0822">Tryptophan biosynthesis</keyword>
<dbReference type="PANTHER" id="PTHR42894">
    <property type="entry name" value="N-(5'-PHOSPHORIBOSYL)ANTHRANILATE ISOMERASE"/>
    <property type="match status" value="1"/>
</dbReference>
<evidence type="ECO:0000256" key="3">
    <source>
        <dbReference type="ARBA" id="ARBA00007571"/>
    </source>
</evidence>
<sequence>MVKVKICGLKRSEDIKYVNALKPDYAGFVFAKSKRQVTLSEAGELIANLNKGIKKVGVFVDEDIEKVKDASFALKLDIIQLHGNEPNEYIKKLNGYEVWKAVSIKSHEGIKRLKQYNADAILLDQGGGGTGISFDWDIIKGISVNTPIILAGGLNSQNVEDAIKTVKPYAVDVSSGVETDGFKDCSKIYDFIKKARSLY</sequence>
<keyword evidence="13" id="KW-1185">Reference proteome</keyword>
<accession>A0A0P8WYU6</accession>
<organism evidence="12 13">
    <name type="scientific">Oxobacter pfennigii</name>
    <dbReference type="NCBI Taxonomy" id="36849"/>
    <lineage>
        <taxon>Bacteria</taxon>
        <taxon>Bacillati</taxon>
        <taxon>Bacillota</taxon>
        <taxon>Clostridia</taxon>
        <taxon>Eubacteriales</taxon>
        <taxon>Clostridiaceae</taxon>
        <taxon>Oxobacter</taxon>
    </lineage>
</organism>
<evidence type="ECO:0000256" key="4">
    <source>
        <dbReference type="ARBA" id="ARBA00012572"/>
    </source>
</evidence>
<comment type="similarity">
    <text evidence="3 10">Belongs to the TrpF family.</text>
</comment>
<dbReference type="Pfam" id="PF00697">
    <property type="entry name" value="PRAI"/>
    <property type="match status" value="1"/>
</dbReference>
<dbReference type="GO" id="GO:0004640">
    <property type="term" value="F:phosphoribosylanthranilate isomerase activity"/>
    <property type="evidence" value="ECO:0007669"/>
    <property type="project" value="UniProtKB-UniRule"/>
</dbReference>
<feature type="domain" description="N-(5'phosphoribosyl) anthranilate isomerase (PRAI)" evidence="11">
    <location>
        <begin position="4"/>
        <end position="193"/>
    </location>
</feature>
<comment type="catalytic activity">
    <reaction evidence="1 10">
        <text>N-(5-phospho-beta-D-ribosyl)anthranilate = 1-(2-carboxyphenylamino)-1-deoxy-D-ribulose 5-phosphate</text>
        <dbReference type="Rhea" id="RHEA:21540"/>
        <dbReference type="ChEBI" id="CHEBI:18277"/>
        <dbReference type="ChEBI" id="CHEBI:58613"/>
        <dbReference type="EC" id="5.3.1.24"/>
    </reaction>
</comment>
<dbReference type="AlphaFoldDB" id="A0A0P8WYU6"/>
<reference evidence="12 13" key="1">
    <citation type="submission" date="2015-09" db="EMBL/GenBank/DDBJ databases">
        <title>Genome sequence of Oxobacter pfennigii DSM 3222.</title>
        <authorList>
            <person name="Poehlein A."/>
            <person name="Bengelsdorf F.R."/>
            <person name="Schiel-Bengelsdorf B."/>
            <person name="Duerre P."/>
            <person name="Daniel R."/>
        </authorList>
    </citation>
    <scope>NUCLEOTIDE SEQUENCE [LARGE SCALE GENOMIC DNA]</scope>
    <source>
        <strain evidence="12 13">DSM 3222</strain>
    </source>
</reference>
<dbReference type="PATRIC" id="fig|36849.3.peg.3221"/>
<dbReference type="InterPro" id="IPR001240">
    <property type="entry name" value="PRAI_dom"/>
</dbReference>
<keyword evidence="9 10" id="KW-0413">Isomerase</keyword>
<evidence type="ECO:0000256" key="7">
    <source>
        <dbReference type="ARBA" id="ARBA00022822"/>
    </source>
</evidence>
<protein>
    <recommendedName>
        <fullName evidence="5 10">N-(5'-phosphoribosyl)anthranilate isomerase</fullName>
        <shortName evidence="10">PRAI</shortName>
        <ecNumber evidence="4 10">5.3.1.24</ecNumber>
    </recommendedName>
</protein>
<comment type="caution">
    <text evidence="12">The sequence shown here is derived from an EMBL/GenBank/DDBJ whole genome shotgun (WGS) entry which is preliminary data.</text>
</comment>
<dbReference type="OrthoDB" id="9786954at2"/>
<evidence type="ECO:0000313" key="12">
    <source>
        <dbReference type="EMBL" id="KPU43597.1"/>
    </source>
</evidence>
<dbReference type="CDD" id="cd00405">
    <property type="entry name" value="PRAI"/>
    <property type="match status" value="1"/>
</dbReference>
<proteinExistence type="inferred from homology"/>
<dbReference type="SUPFAM" id="SSF51366">
    <property type="entry name" value="Ribulose-phoshate binding barrel"/>
    <property type="match status" value="1"/>
</dbReference>
<evidence type="ECO:0000256" key="9">
    <source>
        <dbReference type="ARBA" id="ARBA00023235"/>
    </source>
</evidence>
<dbReference type="Proteomes" id="UP000050326">
    <property type="component" value="Unassembled WGS sequence"/>
</dbReference>
<dbReference type="InterPro" id="IPR013785">
    <property type="entry name" value="Aldolase_TIM"/>
</dbReference>
<dbReference type="STRING" id="36849.OXPF_30380"/>
<dbReference type="HAMAP" id="MF_00135">
    <property type="entry name" value="PRAI"/>
    <property type="match status" value="1"/>
</dbReference>
<comment type="pathway">
    <text evidence="2 10">Amino-acid biosynthesis; L-tryptophan biosynthesis; L-tryptophan from chorismate: step 3/5.</text>
</comment>
<dbReference type="PANTHER" id="PTHR42894:SF1">
    <property type="entry name" value="N-(5'-PHOSPHORIBOSYL)ANTHRANILATE ISOMERASE"/>
    <property type="match status" value="1"/>
</dbReference>
<evidence type="ECO:0000259" key="11">
    <source>
        <dbReference type="Pfam" id="PF00697"/>
    </source>
</evidence>
<dbReference type="InterPro" id="IPR011060">
    <property type="entry name" value="RibuloseP-bd_barrel"/>
</dbReference>
<keyword evidence="8 10" id="KW-0057">Aromatic amino acid biosynthesis</keyword>
<evidence type="ECO:0000256" key="8">
    <source>
        <dbReference type="ARBA" id="ARBA00023141"/>
    </source>
</evidence>
<dbReference type="RefSeq" id="WP_054876030.1">
    <property type="nucleotide sequence ID" value="NZ_LKET01000039.1"/>
</dbReference>
<dbReference type="Gene3D" id="3.20.20.70">
    <property type="entry name" value="Aldolase class I"/>
    <property type="match status" value="1"/>
</dbReference>
<dbReference type="GO" id="GO:0000162">
    <property type="term" value="P:L-tryptophan biosynthetic process"/>
    <property type="evidence" value="ECO:0007669"/>
    <property type="project" value="UniProtKB-UniRule"/>
</dbReference>
<evidence type="ECO:0000313" key="13">
    <source>
        <dbReference type="Proteomes" id="UP000050326"/>
    </source>
</evidence>
<evidence type="ECO:0000256" key="5">
    <source>
        <dbReference type="ARBA" id="ARBA00022272"/>
    </source>
</evidence>
<gene>
    <name evidence="10 12" type="primary">trpF</name>
    <name evidence="12" type="ORF">OXPF_30380</name>
</gene>
<dbReference type="FunFam" id="3.20.20.70:FF:000075">
    <property type="entry name" value="Tryptophan biosynthesis protein TRP1"/>
    <property type="match status" value="1"/>
</dbReference>
<dbReference type="EC" id="5.3.1.24" evidence="4 10"/>